<sequence length="77" mass="8449">MAKQLDNDQILQQKESEIPHLAAVAVGKAYRNAIASGQKVLVADSGVLYEVTKDGRTPIKNLRPRVRVKVGRPLKLS</sequence>
<protein>
    <submittedName>
        <fullName evidence="1">Uncharacterized protein</fullName>
    </submittedName>
</protein>
<dbReference type="Proteomes" id="UP000315700">
    <property type="component" value="Chromosome"/>
</dbReference>
<keyword evidence="2" id="KW-1185">Reference proteome</keyword>
<evidence type="ECO:0000313" key="2">
    <source>
        <dbReference type="Proteomes" id="UP000315700"/>
    </source>
</evidence>
<reference evidence="1 2" key="1">
    <citation type="submission" date="2019-02" db="EMBL/GenBank/DDBJ databases">
        <title>Deep-cultivation of Planctomycetes and their phenomic and genomic characterization uncovers novel biology.</title>
        <authorList>
            <person name="Wiegand S."/>
            <person name="Jogler M."/>
            <person name="Boedeker C."/>
            <person name="Pinto D."/>
            <person name="Vollmers J."/>
            <person name="Rivas-Marin E."/>
            <person name="Kohn T."/>
            <person name="Peeters S.H."/>
            <person name="Heuer A."/>
            <person name="Rast P."/>
            <person name="Oberbeckmann S."/>
            <person name="Bunk B."/>
            <person name="Jeske O."/>
            <person name="Meyerdierks A."/>
            <person name="Storesund J.E."/>
            <person name="Kallscheuer N."/>
            <person name="Luecker S."/>
            <person name="Lage O.M."/>
            <person name="Pohl T."/>
            <person name="Merkel B.J."/>
            <person name="Hornburger P."/>
            <person name="Mueller R.-W."/>
            <person name="Bruemmer F."/>
            <person name="Labrenz M."/>
            <person name="Spormann A.M."/>
            <person name="Op den Camp H."/>
            <person name="Overmann J."/>
            <person name="Amann R."/>
            <person name="Jetten M.S.M."/>
            <person name="Mascher T."/>
            <person name="Medema M.H."/>
            <person name="Devos D.P."/>
            <person name="Kaster A.-K."/>
            <person name="Ovreas L."/>
            <person name="Rohde M."/>
            <person name="Galperin M.Y."/>
            <person name="Jogler C."/>
        </authorList>
    </citation>
    <scope>NUCLEOTIDE SEQUENCE [LARGE SCALE GENOMIC DNA]</scope>
    <source>
        <strain evidence="1 2">Pan44</strain>
    </source>
</reference>
<dbReference type="InParanoid" id="A0A517SA74"/>
<name>A0A517SA74_9PLAN</name>
<dbReference type="EMBL" id="CP036271">
    <property type="protein sequence ID" value="QDT53013.1"/>
    <property type="molecule type" value="Genomic_DNA"/>
</dbReference>
<proteinExistence type="predicted"/>
<dbReference type="RefSeq" id="WP_145027858.1">
    <property type="nucleotide sequence ID" value="NZ_CP036271.1"/>
</dbReference>
<accession>A0A517SA74</accession>
<organism evidence="1 2">
    <name type="scientific">Caulifigura coniformis</name>
    <dbReference type="NCBI Taxonomy" id="2527983"/>
    <lineage>
        <taxon>Bacteria</taxon>
        <taxon>Pseudomonadati</taxon>
        <taxon>Planctomycetota</taxon>
        <taxon>Planctomycetia</taxon>
        <taxon>Planctomycetales</taxon>
        <taxon>Planctomycetaceae</taxon>
        <taxon>Caulifigura</taxon>
    </lineage>
</organism>
<dbReference type="KEGG" id="ccos:Pan44_10280"/>
<evidence type="ECO:0000313" key="1">
    <source>
        <dbReference type="EMBL" id="QDT53013.1"/>
    </source>
</evidence>
<dbReference type="AlphaFoldDB" id="A0A517SA74"/>
<gene>
    <name evidence="1" type="ORF">Pan44_10280</name>
</gene>